<comment type="caution">
    <text evidence="3">The sequence shown here is derived from an EMBL/GenBank/DDBJ whole genome shotgun (WGS) entry which is preliminary data.</text>
</comment>
<reference evidence="3" key="1">
    <citation type="submission" date="2021-04" db="EMBL/GenBank/DDBJ databases">
        <title>Pseudaminobacter soli sp. nov., isolated from paddy soil contaminated by heavy metals.</title>
        <authorList>
            <person name="Zhang K."/>
        </authorList>
    </citation>
    <scope>NUCLEOTIDE SEQUENCE</scope>
    <source>
        <strain evidence="3">19-2017</strain>
    </source>
</reference>
<sequence length="113" mass="12683">MKEPAIVTTPLGTKIRDLRKEKGFTLDKLAELTDSSKSYIWELENKNPPRPSADKVARIATALGVTSDYLVDVNASVTVEDAADQAFYRKYRDMDTSTKSKIRKMVDLLGEDE</sequence>
<dbReference type="InterPro" id="IPR001387">
    <property type="entry name" value="Cro/C1-type_HTH"/>
</dbReference>
<dbReference type="GO" id="GO:0003677">
    <property type="term" value="F:DNA binding"/>
    <property type="evidence" value="ECO:0007669"/>
    <property type="project" value="UniProtKB-KW"/>
</dbReference>
<dbReference type="PROSITE" id="PS50943">
    <property type="entry name" value="HTH_CROC1"/>
    <property type="match status" value="1"/>
</dbReference>
<protein>
    <submittedName>
        <fullName evidence="3">Helix-turn-helix transcriptional regulator</fullName>
    </submittedName>
</protein>
<dbReference type="Proteomes" id="UP000680348">
    <property type="component" value="Unassembled WGS sequence"/>
</dbReference>
<dbReference type="EMBL" id="JAGWCR010000017">
    <property type="protein sequence ID" value="MBS3651953.1"/>
    <property type="molecule type" value="Genomic_DNA"/>
</dbReference>
<dbReference type="PANTHER" id="PTHR46797">
    <property type="entry name" value="HTH-TYPE TRANSCRIPTIONAL REGULATOR"/>
    <property type="match status" value="1"/>
</dbReference>
<evidence type="ECO:0000256" key="1">
    <source>
        <dbReference type="ARBA" id="ARBA00023125"/>
    </source>
</evidence>
<dbReference type="PANTHER" id="PTHR46797:SF1">
    <property type="entry name" value="METHYLPHOSPHONATE SYNTHASE"/>
    <property type="match status" value="1"/>
</dbReference>
<dbReference type="SMART" id="SM00530">
    <property type="entry name" value="HTH_XRE"/>
    <property type="match status" value="1"/>
</dbReference>
<evidence type="ECO:0000313" key="4">
    <source>
        <dbReference type="Proteomes" id="UP000680348"/>
    </source>
</evidence>
<keyword evidence="4" id="KW-1185">Reference proteome</keyword>
<keyword evidence="1" id="KW-0238">DNA-binding</keyword>
<name>A0A942E6D0_9HYPH</name>
<dbReference type="Gene3D" id="1.10.260.40">
    <property type="entry name" value="lambda repressor-like DNA-binding domains"/>
    <property type="match status" value="1"/>
</dbReference>
<gene>
    <name evidence="3" type="ORF">KEU06_25435</name>
</gene>
<accession>A0A942E6D0</accession>
<dbReference type="Pfam" id="PF12844">
    <property type="entry name" value="HTH_19"/>
    <property type="match status" value="1"/>
</dbReference>
<feature type="domain" description="HTH cro/C1-type" evidence="2">
    <location>
        <begin position="15"/>
        <end position="70"/>
    </location>
</feature>
<proteinExistence type="predicted"/>
<dbReference type="GO" id="GO:0003700">
    <property type="term" value="F:DNA-binding transcription factor activity"/>
    <property type="evidence" value="ECO:0007669"/>
    <property type="project" value="TreeGrafter"/>
</dbReference>
<dbReference type="SUPFAM" id="SSF47413">
    <property type="entry name" value="lambda repressor-like DNA-binding domains"/>
    <property type="match status" value="1"/>
</dbReference>
<dbReference type="AlphaFoldDB" id="A0A942E6D0"/>
<dbReference type="InterPro" id="IPR010982">
    <property type="entry name" value="Lambda_DNA-bd_dom_sf"/>
</dbReference>
<dbReference type="InterPro" id="IPR050807">
    <property type="entry name" value="TransReg_Diox_bact_type"/>
</dbReference>
<organism evidence="3 4">
    <name type="scientific">Pseudaminobacter soli</name>
    <name type="common">ex Zhang et al. 2022</name>
    <dbReference type="NCBI Taxonomy" id="2831468"/>
    <lineage>
        <taxon>Bacteria</taxon>
        <taxon>Pseudomonadati</taxon>
        <taxon>Pseudomonadota</taxon>
        <taxon>Alphaproteobacteria</taxon>
        <taxon>Hyphomicrobiales</taxon>
        <taxon>Phyllobacteriaceae</taxon>
        <taxon>Pseudaminobacter</taxon>
    </lineage>
</organism>
<dbReference type="CDD" id="cd00093">
    <property type="entry name" value="HTH_XRE"/>
    <property type="match status" value="1"/>
</dbReference>
<evidence type="ECO:0000313" key="3">
    <source>
        <dbReference type="EMBL" id="MBS3651953.1"/>
    </source>
</evidence>
<evidence type="ECO:0000259" key="2">
    <source>
        <dbReference type="PROSITE" id="PS50943"/>
    </source>
</evidence>
<dbReference type="GO" id="GO:0005829">
    <property type="term" value="C:cytosol"/>
    <property type="evidence" value="ECO:0007669"/>
    <property type="project" value="TreeGrafter"/>
</dbReference>